<dbReference type="AlphaFoldDB" id="A8Q0B5"/>
<comment type="caution">
    <text evidence="4">The sequence shown here is derived from an EMBL/GenBank/DDBJ whole genome shotgun (WGS) entry which is preliminary data.</text>
</comment>
<dbReference type="STRING" id="425265.A8Q0B5"/>
<dbReference type="InParanoid" id="A8Q0B5"/>
<dbReference type="InterPro" id="IPR037239">
    <property type="entry name" value="OSBP_sf"/>
</dbReference>
<accession>A8Q0B5</accession>
<proteinExistence type="inferred from homology"/>
<dbReference type="GO" id="GO:0016020">
    <property type="term" value="C:membrane"/>
    <property type="evidence" value="ECO:0007669"/>
    <property type="project" value="TreeGrafter"/>
</dbReference>
<dbReference type="GeneID" id="5855316"/>
<keyword evidence="5" id="KW-1185">Reference proteome</keyword>
<dbReference type="KEGG" id="mgl:MGL_2008"/>
<dbReference type="PANTHER" id="PTHR10972:SF102">
    <property type="entry name" value="OXYSTEROL-BINDING PROTEIN"/>
    <property type="match status" value="1"/>
</dbReference>
<dbReference type="GO" id="GO:0032934">
    <property type="term" value="F:sterol binding"/>
    <property type="evidence" value="ECO:0007669"/>
    <property type="project" value="TreeGrafter"/>
</dbReference>
<organism evidence="4 5">
    <name type="scientific">Malassezia globosa (strain ATCC MYA-4612 / CBS 7966)</name>
    <name type="common">Dandruff-associated fungus</name>
    <dbReference type="NCBI Taxonomy" id="425265"/>
    <lineage>
        <taxon>Eukaryota</taxon>
        <taxon>Fungi</taxon>
        <taxon>Dikarya</taxon>
        <taxon>Basidiomycota</taxon>
        <taxon>Ustilaginomycotina</taxon>
        <taxon>Malasseziomycetes</taxon>
        <taxon>Malasseziales</taxon>
        <taxon>Malasseziaceae</taxon>
        <taxon>Malassezia</taxon>
    </lineage>
</organism>
<dbReference type="PANTHER" id="PTHR10972">
    <property type="entry name" value="OXYSTEROL-BINDING PROTEIN-RELATED"/>
    <property type="match status" value="1"/>
</dbReference>
<feature type="region of interest" description="Disordered" evidence="3">
    <location>
        <begin position="1"/>
        <end position="39"/>
    </location>
</feature>
<dbReference type="OMA" id="VHTHKKD"/>
<dbReference type="OrthoDB" id="14833at2759"/>
<dbReference type="Pfam" id="PF01237">
    <property type="entry name" value="Oxysterol_BP"/>
    <property type="match status" value="1"/>
</dbReference>
<dbReference type="PROSITE" id="PS01013">
    <property type="entry name" value="OSBP"/>
    <property type="match status" value="1"/>
</dbReference>
<dbReference type="RefSeq" id="XP_001731009.1">
    <property type="nucleotide sequence ID" value="XM_001730957.1"/>
</dbReference>
<dbReference type="Proteomes" id="UP000008837">
    <property type="component" value="Unassembled WGS sequence"/>
</dbReference>
<dbReference type="VEuPathDB" id="FungiDB:MGL_2008"/>
<evidence type="ECO:0000313" key="4">
    <source>
        <dbReference type="EMBL" id="EDP43795.1"/>
    </source>
</evidence>
<gene>
    <name evidence="4" type="ORF">MGL_2008</name>
</gene>
<protein>
    <recommendedName>
        <fullName evidence="6">Oxysterol-binding protein</fullName>
    </recommendedName>
</protein>
<evidence type="ECO:0008006" key="6">
    <source>
        <dbReference type="Google" id="ProtNLM"/>
    </source>
</evidence>
<evidence type="ECO:0000256" key="3">
    <source>
        <dbReference type="SAM" id="MobiDB-lite"/>
    </source>
</evidence>
<evidence type="ECO:0000256" key="2">
    <source>
        <dbReference type="RuleBase" id="RU003844"/>
    </source>
</evidence>
<dbReference type="SUPFAM" id="SSF144000">
    <property type="entry name" value="Oxysterol-binding protein-like"/>
    <property type="match status" value="1"/>
</dbReference>
<dbReference type="FunCoup" id="A8Q0B5">
    <property type="interactions" value="356"/>
</dbReference>
<dbReference type="FunFam" id="1.10.287.2720:FF:000001">
    <property type="entry name" value="Oxysterol-binding OBPalpha"/>
    <property type="match status" value="1"/>
</dbReference>
<dbReference type="InterPro" id="IPR018494">
    <property type="entry name" value="Oxysterol-bd_CS"/>
</dbReference>
<dbReference type="GO" id="GO:0032541">
    <property type="term" value="C:cortical endoplasmic reticulum"/>
    <property type="evidence" value="ECO:0007669"/>
    <property type="project" value="TreeGrafter"/>
</dbReference>
<dbReference type="Gene3D" id="1.10.287.2720">
    <property type="match status" value="1"/>
</dbReference>
<evidence type="ECO:0000313" key="5">
    <source>
        <dbReference type="Proteomes" id="UP000008837"/>
    </source>
</evidence>
<dbReference type="EMBL" id="AAYY01000006">
    <property type="protein sequence ID" value="EDP43795.1"/>
    <property type="molecule type" value="Genomic_DNA"/>
</dbReference>
<dbReference type="InterPro" id="IPR000648">
    <property type="entry name" value="Oxysterol-bd"/>
</dbReference>
<sequence>MGLFSQVSSAVARGGQGLKTSKDERPPEGANAEDTEELDEESGNILLSLISQLRIGMDLHKVTLPTFVLEPRSMLERVTDFLSHPDILFGADALQSPEERFIAILTYYMSGWHIKPKGVKKPYNPVLGEFFRCSYTYHNGTTGVYIAEQVSHHPPISAYYYISPENNVLIYGDLRPKSKFLGNSAATIMGGESHVVLLNRPEDGEYTISMPNMYARGILFGKMVLELGDQSEVTNKSLNMSTNVDFKVKGYFTGTYNMIDGKVMHDGNQIGEMSGKWSDRMDYKDFRTGQSRTLFDAHNANAVQKTVPPLEQQHPNESQRYVRLTLCSSVY</sequence>
<comment type="similarity">
    <text evidence="1 2">Belongs to the OSBP family.</text>
</comment>
<dbReference type="Gene3D" id="2.40.160.120">
    <property type="match status" value="1"/>
</dbReference>
<name>A8Q0B5_MALGO</name>
<evidence type="ECO:0000256" key="1">
    <source>
        <dbReference type="ARBA" id="ARBA00008842"/>
    </source>
</evidence>
<dbReference type="GO" id="GO:0005829">
    <property type="term" value="C:cytosol"/>
    <property type="evidence" value="ECO:0007669"/>
    <property type="project" value="TreeGrafter"/>
</dbReference>
<reference evidence="4 5" key="1">
    <citation type="journal article" date="2007" name="Proc. Natl. Acad. Sci. U.S.A.">
        <title>Dandruff-associated Malassezia genomes reveal convergent and divergent virulence traits shared with plant and human fungal pathogens.</title>
        <authorList>
            <person name="Xu J."/>
            <person name="Saunders C.W."/>
            <person name="Hu P."/>
            <person name="Grant R.A."/>
            <person name="Boekhout T."/>
            <person name="Kuramae E.E."/>
            <person name="Kronstad J.W."/>
            <person name="Deangelis Y.M."/>
            <person name="Reeder N.L."/>
            <person name="Johnstone K.R."/>
            <person name="Leland M."/>
            <person name="Fieno A.M."/>
            <person name="Begley W.M."/>
            <person name="Sun Y."/>
            <person name="Lacey M.P."/>
            <person name="Chaudhary T."/>
            <person name="Keough T."/>
            <person name="Chu L."/>
            <person name="Sears R."/>
            <person name="Yuan B."/>
            <person name="Dawson T.L.Jr."/>
        </authorList>
    </citation>
    <scope>NUCLEOTIDE SEQUENCE [LARGE SCALE GENOMIC DNA]</scope>
    <source>
        <strain evidence="5">ATCC MYA-4612 / CBS 7966</strain>
    </source>
</reference>